<feature type="region of interest" description="Disordered" evidence="6">
    <location>
        <begin position="218"/>
        <end position="269"/>
    </location>
</feature>
<accession>Q74ZX5</accession>
<feature type="compositionally biased region" description="Acidic residues" evidence="6">
    <location>
        <begin position="121"/>
        <end position="131"/>
    </location>
</feature>
<dbReference type="EMBL" id="AE016820">
    <property type="protein sequence ID" value="AAS54572.1"/>
    <property type="molecule type" value="Genomic_DNA"/>
</dbReference>
<feature type="region of interest" description="Disordered" evidence="6">
    <location>
        <begin position="166"/>
        <end position="195"/>
    </location>
</feature>
<evidence type="ECO:0000313" key="8">
    <source>
        <dbReference type="Proteomes" id="UP000000591"/>
    </source>
</evidence>
<sequence>MKKHEDKENLVTSAGRGAMMPRTPIHQLKRSSSNLAGRNSTRMPLASKDRNQSQGVFGLKTSGAGGAGGAQAQSKRPASSSIAKNMPDSKLKKYGSVLGVGYGSLAKAKSLVLKDTSDCESANEESEEEEGNPLAAKLKSRLCSAEEGGNEDDGSSGLLLGEALSQLAAAGETQEDVPPVEYAPEKLPELPHVPNGYESLKSADLAKLAKYHSPFLRFGDKEDEENTEPGDSQQLIPLEFGALDDSQSSSDEDDATSNGAALGAIALSQEEPDEVQFEFAVGEGLDSKDLHSLLD</sequence>
<dbReference type="GO" id="GO:0005634">
    <property type="term" value="C:nucleus"/>
    <property type="evidence" value="ECO:0007669"/>
    <property type="project" value="UniProtKB-SubCell"/>
</dbReference>
<reference evidence="8" key="2">
    <citation type="journal article" date="2013" name="G3 (Bethesda)">
        <title>Genomes of Ashbya fungi isolated from insects reveal four mating-type loci, numerous translocations, lack of transposons, and distinct gene duplications.</title>
        <authorList>
            <person name="Dietrich F.S."/>
            <person name="Voegeli S."/>
            <person name="Kuo S."/>
            <person name="Philippsen P."/>
        </authorList>
    </citation>
    <scope>GENOME REANNOTATION</scope>
    <source>
        <strain evidence="8">ATCC 10895 / CBS 109.51 / FGSC 9923 / NRRL Y-1056</strain>
    </source>
</reference>
<keyword evidence="4" id="KW-0963">Cytoplasm</keyword>
<dbReference type="InParanoid" id="Q74ZX5"/>
<dbReference type="Pfam" id="PF04856">
    <property type="entry name" value="Securin"/>
    <property type="match status" value="1"/>
</dbReference>
<gene>
    <name evidence="7" type="ORF">AGOS_AGR083W</name>
</gene>
<dbReference type="eggNOG" id="ENOG502S4FI">
    <property type="taxonomic scope" value="Eukaryota"/>
</dbReference>
<dbReference type="RefSeq" id="NP_986748.1">
    <property type="nucleotide sequence ID" value="NM_211810.1"/>
</dbReference>
<dbReference type="OrthoDB" id="4065086at2759"/>
<proteinExistence type="inferred from homology"/>
<dbReference type="KEGG" id="ago:AGOS_AGR083W"/>
<feature type="compositionally biased region" description="Polar residues" evidence="6">
    <location>
        <begin position="30"/>
        <end position="42"/>
    </location>
</feature>
<evidence type="ECO:0000256" key="4">
    <source>
        <dbReference type="ARBA" id="ARBA00022490"/>
    </source>
</evidence>
<evidence type="ECO:0000256" key="3">
    <source>
        <dbReference type="ARBA" id="ARBA00009264"/>
    </source>
</evidence>
<dbReference type="GeneID" id="4623050"/>
<dbReference type="OMA" id="DCESANE"/>
<keyword evidence="8" id="KW-1185">Reference proteome</keyword>
<dbReference type="HOGENOM" id="CLU_079150_0_0_1"/>
<dbReference type="InterPro" id="IPR006940">
    <property type="entry name" value="Securin_separation_inhibitor"/>
</dbReference>
<evidence type="ECO:0000256" key="2">
    <source>
        <dbReference type="ARBA" id="ARBA00004496"/>
    </source>
</evidence>
<evidence type="ECO:0000256" key="5">
    <source>
        <dbReference type="ARBA" id="ARBA00023242"/>
    </source>
</evidence>
<protein>
    <submittedName>
        <fullName evidence="7">AGR083Wp</fullName>
    </submittedName>
</protein>
<dbReference type="STRING" id="284811.Q74ZX5"/>
<dbReference type="AlphaFoldDB" id="Q74ZX5"/>
<organism evidence="7 8">
    <name type="scientific">Eremothecium gossypii (strain ATCC 10895 / CBS 109.51 / FGSC 9923 / NRRL Y-1056)</name>
    <name type="common">Yeast</name>
    <name type="synonym">Ashbya gossypii</name>
    <dbReference type="NCBI Taxonomy" id="284811"/>
    <lineage>
        <taxon>Eukaryota</taxon>
        <taxon>Fungi</taxon>
        <taxon>Dikarya</taxon>
        <taxon>Ascomycota</taxon>
        <taxon>Saccharomycotina</taxon>
        <taxon>Saccharomycetes</taxon>
        <taxon>Saccharomycetales</taxon>
        <taxon>Saccharomycetaceae</taxon>
        <taxon>Eremothecium</taxon>
    </lineage>
</organism>
<dbReference type="GO" id="GO:0051276">
    <property type="term" value="P:chromosome organization"/>
    <property type="evidence" value="ECO:0007669"/>
    <property type="project" value="InterPro"/>
</dbReference>
<evidence type="ECO:0000313" key="7">
    <source>
        <dbReference type="EMBL" id="AAS54572.1"/>
    </source>
</evidence>
<feature type="region of interest" description="Disordered" evidence="6">
    <location>
        <begin position="1"/>
        <end position="88"/>
    </location>
</feature>
<comment type="similarity">
    <text evidence="3">Belongs to the securin family.</text>
</comment>
<feature type="compositionally biased region" description="Polar residues" evidence="6">
    <location>
        <begin position="74"/>
        <end position="83"/>
    </location>
</feature>
<feature type="region of interest" description="Disordered" evidence="6">
    <location>
        <begin position="114"/>
        <end position="135"/>
    </location>
</feature>
<evidence type="ECO:0000256" key="6">
    <source>
        <dbReference type="SAM" id="MobiDB-lite"/>
    </source>
</evidence>
<reference evidence="7 8" key="1">
    <citation type="journal article" date="2004" name="Science">
        <title>The Ashbya gossypii genome as a tool for mapping the ancient Saccharomyces cerevisiae genome.</title>
        <authorList>
            <person name="Dietrich F.S."/>
            <person name="Voegeli S."/>
            <person name="Brachat S."/>
            <person name="Lerch A."/>
            <person name="Gates K."/>
            <person name="Steiner S."/>
            <person name="Mohr C."/>
            <person name="Pohlmann R."/>
            <person name="Luedi P."/>
            <person name="Choi S."/>
            <person name="Wing R.A."/>
            <person name="Flavier A."/>
            <person name="Gaffney T.D."/>
            <person name="Philippsen P."/>
        </authorList>
    </citation>
    <scope>NUCLEOTIDE SEQUENCE [LARGE SCALE GENOMIC DNA]</scope>
    <source>
        <strain evidence="8">ATCC 10895 / CBS 109.51 / FGSC 9923 / NRRL Y-1056</strain>
    </source>
</reference>
<dbReference type="GO" id="GO:0005737">
    <property type="term" value="C:cytoplasm"/>
    <property type="evidence" value="ECO:0007669"/>
    <property type="project" value="UniProtKB-SubCell"/>
</dbReference>
<dbReference type="Proteomes" id="UP000000591">
    <property type="component" value="Chromosome VII"/>
</dbReference>
<name>Q74ZX5_EREGS</name>
<dbReference type="FunCoup" id="Q74ZX5">
    <property type="interactions" value="187"/>
</dbReference>
<evidence type="ECO:0000256" key="1">
    <source>
        <dbReference type="ARBA" id="ARBA00004123"/>
    </source>
</evidence>
<keyword evidence="5" id="KW-0539">Nucleus</keyword>
<comment type="subcellular location">
    <subcellularLocation>
        <location evidence="2">Cytoplasm</location>
    </subcellularLocation>
    <subcellularLocation>
        <location evidence="1">Nucleus</location>
    </subcellularLocation>
</comment>